<dbReference type="EMBL" id="BPQH01000009">
    <property type="protein sequence ID" value="GJD50520.1"/>
    <property type="molecule type" value="Genomic_DNA"/>
</dbReference>
<accession>A0ABQ4QYP0</accession>
<comment type="caution">
    <text evidence="1">The sequence shown here is derived from an EMBL/GenBank/DDBJ whole genome shotgun (WGS) entry which is preliminary data.</text>
</comment>
<reference evidence="1" key="2">
    <citation type="submission" date="2021-08" db="EMBL/GenBank/DDBJ databases">
        <authorList>
            <person name="Tani A."/>
            <person name="Ola A."/>
            <person name="Ogura Y."/>
            <person name="Katsura K."/>
            <person name="Hayashi T."/>
        </authorList>
    </citation>
    <scope>NUCLEOTIDE SEQUENCE</scope>
    <source>
        <strain evidence="1">KCTC 52305</strain>
    </source>
</reference>
<gene>
    <name evidence="1" type="ORF">OPKNFCMD_3263</name>
</gene>
<organism evidence="1 2">
    <name type="scientific">Methylobacterium crusticola</name>
    <dbReference type="NCBI Taxonomy" id="1697972"/>
    <lineage>
        <taxon>Bacteria</taxon>
        <taxon>Pseudomonadati</taxon>
        <taxon>Pseudomonadota</taxon>
        <taxon>Alphaproteobacteria</taxon>
        <taxon>Hyphomicrobiales</taxon>
        <taxon>Methylobacteriaceae</taxon>
        <taxon>Methylobacterium</taxon>
    </lineage>
</organism>
<evidence type="ECO:0000313" key="1">
    <source>
        <dbReference type="EMBL" id="GJD50520.1"/>
    </source>
</evidence>
<protein>
    <submittedName>
        <fullName evidence="1">Uncharacterized protein</fullName>
    </submittedName>
</protein>
<sequence length="217" mass="24188">MGTHVHMDSLVGLAGLSRSNQINQLTMGWGQIAIDRVGEGWLPYLLVLKFHHMAGRPDTVLAQMQREAERVYASVLTRVWRRPHTATNRARLPVWILVPDFPVPKRAKERLRDLTPNGGLHLQGVAVVPPGSRLVEGLDGHLADDRRYCGAGSPLASVFAKRITSNLDYVHGYNFKALARGRADFDAVLILPRTSSELRSVPRLAAEPWRRPVLDRG</sequence>
<name>A0ABQ4QYP0_9HYPH</name>
<proteinExistence type="predicted"/>
<dbReference type="Proteomes" id="UP001055167">
    <property type="component" value="Unassembled WGS sequence"/>
</dbReference>
<keyword evidence="2" id="KW-1185">Reference proteome</keyword>
<reference evidence="1" key="1">
    <citation type="journal article" date="2021" name="Front. Microbiol.">
        <title>Comprehensive Comparative Genomics and Phenotyping of Methylobacterium Species.</title>
        <authorList>
            <person name="Alessa O."/>
            <person name="Ogura Y."/>
            <person name="Fujitani Y."/>
            <person name="Takami H."/>
            <person name="Hayashi T."/>
            <person name="Sahin N."/>
            <person name="Tani A."/>
        </authorList>
    </citation>
    <scope>NUCLEOTIDE SEQUENCE</scope>
    <source>
        <strain evidence="1">KCTC 52305</strain>
    </source>
</reference>
<evidence type="ECO:0000313" key="2">
    <source>
        <dbReference type="Proteomes" id="UP001055167"/>
    </source>
</evidence>